<dbReference type="RefSeq" id="WP_184493487.1">
    <property type="nucleotide sequence ID" value="NZ_JACIJO010000001.1"/>
</dbReference>
<organism evidence="1 2">
    <name type="scientific">Algoriphagus iocasae</name>
    <dbReference type="NCBI Taxonomy" id="1836499"/>
    <lineage>
        <taxon>Bacteria</taxon>
        <taxon>Pseudomonadati</taxon>
        <taxon>Bacteroidota</taxon>
        <taxon>Cytophagia</taxon>
        <taxon>Cytophagales</taxon>
        <taxon>Cyclobacteriaceae</taxon>
        <taxon>Algoriphagus</taxon>
    </lineage>
</organism>
<reference evidence="1 2" key="1">
    <citation type="submission" date="2020-08" db="EMBL/GenBank/DDBJ databases">
        <title>Genomic Encyclopedia of Type Strains, Phase IV (KMG-IV): sequencing the most valuable type-strain genomes for metagenomic binning, comparative biology and taxonomic classification.</title>
        <authorList>
            <person name="Goeker M."/>
        </authorList>
    </citation>
    <scope>NUCLEOTIDE SEQUENCE [LARGE SCALE GENOMIC DNA]</scope>
    <source>
        <strain evidence="1 2">DSM 102044</strain>
    </source>
</reference>
<dbReference type="EMBL" id="JACIJO010000001">
    <property type="protein sequence ID" value="MBB6325301.1"/>
    <property type="molecule type" value="Genomic_DNA"/>
</dbReference>
<comment type="caution">
    <text evidence="1">The sequence shown here is derived from an EMBL/GenBank/DDBJ whole genome shotgun (WGS) entry which is preliminary data.</text>
</comment>
<name>A0A841MTG7_9BACT</name>
<dbReference type="Proteomes" id="UP000588604">
    <property type="component" value="Unassembled WGS sequence"/>
</dbReference>
<accession>A0A841MTG7</accession>
<dbReference type="AlphaFoldDB" id="A0A841MTG7"/>
<sequence>MKTLPKNWIAEGLIDFEYKKYQLLAYLQETNQQFDASKLYPVLGELIEHHRLLDDLKKGKSQMNSLFPKALSGIDLQNGKLHYQPTEKEGELMQEIANITEFAIPRFEHQINKGKDIYQLVESQVEFEPVGIMPIYSKEGFMLLTRESKPEIHAFRYQSSFLQLAGEKFRSIRMWLVGVFQKSLVNTLEKIKLQLIKDIKELPNPATWRLHSSKDFPMEETLLPISKRLLLQHVSNPNS</sequence>
<gene>
    <name evidence="1" type="ORF">FHS59_000916</name>
</gene>
<evidence type="ECO:0000313" key="1">
    <source>
        <dbReference type="EMBL" id="MBB6325301.1"/>
    </source>
</evidence>
<protein>
    <submittedName>
        <fullName evidence="1">Uncharacterized protein</fullName>
    </submittedName>
</protein>
<keyword evidence="2" id="KW-1185">Reference proteome</keyword>
<proteinExistence type="predicted"/>
<evidence type="ECO:0000313" key="2">
    <source>
        <dbReference type="Proteomes" id="UP000588604"/>
    </source>
</evidence>